<gene>
    <name evidence="2" type="ORF">BEI63_22775</name>
</gene>
<dbReference type="Pfam" id="PF01869">
    <property type="entry name" value="BcrAD_BadFG"/>
    <property type="match status" value="1"/>
</dbReference>
<evidence type="ECO:0000313" key="3">
    <source>
        <dbReference type="Proteomes" id="UP000094869"/>
    </source>
</evidence>
<comment type="caution">
    <text evidence="2">The sequence shown here is derived from an EMBL/GenBank/DDBJ whole genome shotgun (WGS) entry which is preliminary data.</text>
</comment>
<reference evidence="2 3" key="1">
    <citation type="submission" date="2016-08" db="EMBL/GenBank/DDBJ databases">
        <title>Characterization of Isolates of Eisenbergiella tayi Derived from Blood Cultures, Using Whole Genome Sequencing.</title>
        <authorList>
            <person name="Bernier A.-M."/>
            <person name="Burdz T."/>
            <person name="Wiebe D."/>
            <person name="Bernard K."/>
        </authorList>
    </citation>
    <scope>NUCLEOTIDE SEQUENCE [LARGE SCALE GENOMIC DNA]</scope>
    <source>
        <strain evidence="2 3">NML120146</strain>
    </source>
</reference>
<name>A0ABX3AAV8_9FIRM</name>
<organism evidence="2 3">
    <name type="scientific">Eisenbergiella tayi</name>
    <dbReference type="NCBI Taxonomy" id="1432052"/>
    <lineage>
        <taxon>Bacteria</taxon>
        <taxon>Bacillati</taxon>
        <taxon>Bacillota</taxon>
        <taxon>Clostridia</taxon>
        <taxon>Lachnospirales</taxon>
        <taxon>Lachnospiraceae</taxon>
        <taxon>Eisenbergiella</taxon>
    </lineage>
</organism>
<dbReference type="InterPro" id="IPR002731">
    <property type="entry name" value="ATPase_BadF"/>
</dbReference>
<dbReference type="SUPFAM" id="SSF53067">
    <property type="entry name" value="Actin-like ATPase domain"/>
    <property type="match status" value="1"/>
</dbReference>
<evidence type="ECO:0000259" key="1">
    <source>
        <dbReference type="Pfam" id="PF01869"/>
    </source>
</evidence>
<dbReference type="PANTHER" id="PTHR43190">
    <property type="entry name" value="N-ACETYL-D-GLUCOSAMINE KINASE"/>
    <property type="match status" value="1"/>
</dbReference>
<keyword evidence="3" id="KW-1185">Reference proteome</keyword>
<evidence type="ECO:0000313" key="2">
    <source>
        <dbReference type="EMBL" id="ODR49944.1"/>
    </source>
</evidence>
<proteinExistence type="predicted"/>
<dbReference type="Gene3D" id="3.30.420.40">
    <property type="match status" value="2"/>
</dbReference>
<sequence>MGGGMEEEMAILALDQGQTKTNALLLAENGEILGIGMAGGASHYKDGLAKASAMMQEAADNALSLAGLQRTDITQVCGGIAAANWPEEVTMLQEEIKNVFQVENVTVLNDCVIALRAGTDSDDAIVLCTGSGMNSAVFAGGKLKLVYNNYIDLYDQGSEGLGARAFQAVFESHMCYKKPTTLEKRLMDHFGIQDMDQLMLAFYKNHLPRPLKDVAEIVFEEAAHNEPAALEIIYSFGKSISQYVIGAVKRFEVDPADFKVILSGGVFKNPNPLLYETVCSQIHRVYANIRIEQSFYEPIIGAALMALDEMGPKKDEAHEKCKKDALERGLVRRTCF</sequence>
<accession>A0ABX3AAV8</accession>
<dbReference type="InterPro" id="IPR043129">
    <property type="entry name" value="ATPase_NBD"/>
</dbReference>
<feature type="domain" description="ATPase BadF/BadG/BcrA/BcrD type" evidence="1">
    <location>
        <begin position="14"/>
        <end position="306"/>
    </location>
</feature>
<dbReference type="InterPro" id="IPR052519">
    <property type="entry name" value="Euk-type_GlcNAc_Kinase"/>
</dbReference>
<dbReference type="EMBL" id="MEHD01000036">
    <property type="protein sequence ID" value="ODR49944.1"/>
    <property type="molecule type" value="Genomic_DNA"/>
</dbReference>
<dbReference type="PANTHER" id="PTHR43190:SF3">
    <property type="entry name" value="N-ACETYL-D-GLUCOSAMINE KINASE"/>
    <property type="match status" value="1"/>
</dbReference>
<protein>
    <recommendedName>
        <fullName evidence="1">ATPase BadF/BadG/BcrA/BcrD type domain-containing protein</fullName>
    </recommendedName>
</protein>
<dbReference type="Proteomes" id="UP000094869">
    <property type="component" value="Unassembled WGS sequence"/>
</dbReference>